<dbReference type="EMBL" id="JAVRRT010000003">
    <property type="protein sequence ID" value="KAK5173929.1"/>
    <property type="molecule type" value="Genomic_DNA"/>
</dbReference>
<dbReference type="RefSeq" id="XP_064662624.1">
    <property type="nucleotide sequence ID" value="XM_064799869.1"/>
</dbReference>
<dbReference type="InterPro" id="IPR049492">
    <property type="entry name" value="BD-FAE-like_dom"/>
</dbReference>
<dbReference type="GeneID" id="89923957"/>
<dbReference type="AlphaFoldDB" id="A0AAV9PJQ1"/>
<dbReference type="InterPro" id="IPR050300">
    <property type="entry name" value="GDXG_lipolytic_enzyme"/>
</dbReference>
<dbReference type="SUPFAM" id="SSF53474">
    <property type="entry name" value="alpha/beta-Hydrolases"/>
    <property type="match status" value="1"/>
</dbReference>
<keyword evidence="4" id="KW-1185">Reference proteome</keyword>
<dbReference type="Gene3D" id="3.40.50.1820">
    <property type="entry name" value="alpha/beta hydrolase"/>
    <property type="match status" value="1"/>
</dbReference>
<evidence type="ECO:0000256" key="1">
    <source>
        <dbReference type="ARBA" id="ARBA00022801"/>
    </source>
</evidence>
<dbReference type="InterPro" id="IPR029058">
    <property type="entry name" value="AB_hydrolase_fold"/>
</dbReference>
<dbReference type="GO" id="GO:0016787">
    <property type="term" value="F:hydrolase activity"/>
    <property type="evidence" value="ECO:0007669"/>
    <property type="project" value="UniProtKB-KW"/>
</dbReference>
<dbReference type="Proteomes" id="UP001337655">
    <property type="component" value="Unassembled WGS sequence"/>
</dbReference>
<proteinExistence type="predicted"/>
<dbReference type="PANTHER" id="PTHR48081:SF3">
    <property type="entry name" value="ALPHA_BETA HYDROLASE FOLD-3 DOMAIN-CONTAINING PROTEIN"/>
    <property type="match status" value="1"/>
</dbReference>
<dbReference type="Pfam" id="PF20434">
    <property type="entry name" value="BD-FAE"/>
    <property type="match status" value="1"/>
</dbReference>
<organism evidence="3 4">
    <name type="scientific">Saxophila tyrrhenica</name>
    <dbReference type="NCBI Taxonomy" id="1690608"/>
    <lineage>
        <taxon>Eukaryota</taxon>
        <taxon>Fungi</taxon>
        <taxon>Dikarya</taxon>
        <taxon>Ascomycota</taxon>
        <taxon>Pezizomycotina</taxon>
        <taxon>Dothideomycetes</taxon>
        <taxon>Dothideomycetidae</taxon>
        <taxon>Mycosphaerellales</taxon>
        <taxon>Extremaceae</taxon>
        <taxon>Saxophila</taxon>
    </lineage>
</organism>
<reference evidence="3 4" key="1">
    <citation type="submission" date="2023-08" db="EMBL/GenBank/DDBJ databases">
        <title>Black Yeasts Isolated from many extreme environments.</title>
        <authorList>
            <person name="Coleine C."/>
            <person name="Stajich J.E."/>
            <person name="Selbmann L."/>
        </authorList>
    </citation>
    <scope>NUCLEOTIDE SEQUENCE [LARGE SCALE GENOMIC DNA]</scope>
    <source>
        <strain evidence="3 4">CCFEE 5935</strain>
    </source>
</reference>
<sequence>MTGMLPSRTLTYKTVGSLDILLDIYLAPKVTKAPILLWLHGGGLLQGHRSQLPPYLRRGVQQQGYTCVSADYRLAPQTTLPDIFRDVKDCISFIRSSLPARLAEAGLKNVVDVSRLAVSGSSAGGYLALLAGLYIQPKPQVVVATYPMTDPLGPAFAMPQPPPTGYSVPSAKAMAPYLDRSAEVVANCEPPDPRMDLPLYMLSTGRAPELLGVQDPEVAKPWRVSRKIHEHRLPPTYVLHADTDSAVGVEQADEVVGAAVGCGLEVVYERVHGKEHLFDMAPEYENEDMMGFVMKHLT</sequence>
<name>A0AAV9PJQ1_9PEZI</name>
<dbReference type="PANTHER" id="PTHR48081">
    <property type="entry name" value="AB HYDROLASE SUPERFAMILY PROTEIN C4A8.06C"/>
    <property type="match status" value="1"/>
</dbReference>
<accession>A0AAV9PJQ1</accession>
<evidence type="ECO:0000259" key="2">
    <source>
        <dbReference type="Pfam" id="PF20434"/>
    </source>
</evidence>
<keyword evidence="1" id="KW-0378">Hydrolase</keyword>
<protein>
    <recommendedName>
        <fullName evidence="2">BD-FAE-like domain-containing protein</fullName>
    </recommendedName>
</protein>
<feature type="domain" description="BD-FAE-like" evidence="2">
    <location>
        <begin position="22"/>
        <end position="134"/>
    </location>
</feature>
<comment type="caution">
    <text evidence="3">The sequence shown here is derived from an EMBL/GenBank/DDBJ whole genome shotgun (WGS) entry which is preliminary data.</text>
</comment>
<evidence type="ECO:0000313" key="4">
    <source>
        <dbReference type="Proteomes" id="UP001337655"/>
    </source>
</evidence>
<gene>
    <name evidence="3" type="ORF">LTR77_002610</name>
</gene>
<evidence type="ECO:0000313" key="3">
    <source>
        <dbReference type="EMBL" id="KAK5173929.1"/>
    </source>
</evidence>